<comment type="caution">
    <text evidence="2">The sequence shown here is derived from an EMBL/GenBank/DDBJ whole genome shotgun (WGS) entry which is preliminary data.</text>
</comment>
<feature type="non-terminal residue" evidence="2">
    <location>
        <position position="1"/>
    </location>
</feature>
<feature type="non-terminal residue" evidence="2">
    <location>
        <position position="76"/>
    </location>
</feature>
<dbReference type="EMBL" id="PNCM01000476">
    <property type="protein sequence ID" value="TMP73872.1"/>
    <property type="molecule type" value="Genomic_DNA"/>
</dbReference>
<dbReference type="AlphaFoldDB" id="A0A5S3YK10"/>
<reference evidence="2 3" key="1">
    <citation type="submission" date="2017-12" db="EMBL/GenBank/DDBJ databases">
        <authorList>
            <person name="Paulsen S."/>
            <person name="Gram L.K."/>
        </authorList>
    </citation>
    <scope>NUCLEOTIDE SEQUENCE [LARGE SCALE GENOMIC DNA]</scope>
    <source>
        <strain evidence="2 3">S1189</strain>
    </source>
</reference>
<feature type="domain" description="ASPIC/UnbV" evidence="1">
    <location>
        <begin position="4"/>
        <end position="47"/>
    </location>
</feature>
<evidence type="ECO:0000313" key="3">
    <source>
        <dbReference type="Proteomes" id="UP000307362"/>
    </source>
</evidence>
<dbReference type="OrthoDB" id="9773078at2"/>
<reference evidence="3" key="2">
    <citation type="submission" date="2019-06" db="EMBL/GenBank/DDBJ databases">
        <title>Co-occurence of chitin degradation, pigmentation and bioactivity in marine Pseudoalteromonas.</title>
        <authorList>
            <person name="Sonnenschein E.C."/>
            <person name="Bech P.K."/>
        </authorList>
    </citation>
    <scope>NUCLEOTIDE SEQUENCE [LARGE SCALE GENOMIC DNA]</scope>
    <source>
        <strain evidence="3">S1189</strain>
    </source>
</reference>
<sequence length="76" mass="8535">GTNRFYYEKYPVHGFLSSSEIPITIGLGENKVDSAILIWPDNSYQKIDLKINGVNSFNYTKGLPAFNYTSLNSKSP</sequence>
<evidence type="ECO:0000313" key="2">
    <source>
        <dbReference type="EMBL" id="TMP73872.1"/>
    </source>
</evidence>
<protein>
    <recommendedName>
        <fullName evidence="1">ASPIC/UnbV domain-containing protein</fullName>
    </recommendedName>
</protein>
<dbReference type="InterPro" id="IPR011519">
    <property type="entry name" value="UnbV_ASPIC"/>
</dbReference>
<evidence type="ECO:0000259" key="1">
    <source>
        <dbReference type="Pfam" id="PF07593"/>
    </source>
</evidence>
<gene>
    <name evidence="2" type="ORF">CWB73_22370</name>
</gene>
<dbReference type="RefSeq" id="WP_138569414.1">
    <property type="nucleotide sequence ID" value="NZ_PNCM01000476.1"/>
</dbReference>
<proteinExistence type="predicted"/>
<dbReference type="Proteomes" id="UP000307362">
    <property type="component" value="Unassembled WGS sequence"/>
</dbReference>
<dbReference type="Pfam" id="PF07593">
    <property type="entry name" value="UnbV_ASPIC"/>
    <property type="match status" value="1"/>
</dbReference>
<organism evidence="2 3">
    <name type="scientific">Pseudoalteromonas phenolica</name>
    <dbReference type="NCBI Taxonomy" id="161398"/>
    <lineage>
        <taxon>Bacteria</taxon>
        <taxon>Pseudomonadati</taxon>
        <taxon>Pseudomonadota</taxon>
        <taxon>Gammaproteobacteria</taxon>
        <taxon>Alteromonadales</taxon>
        <taxon>Pseudoalteromonadaceae</taxon>
        <taxon>Pseudoalteromonas</taxon>
    </lineage>
</organism>
<name>A0A5S3YK10_9GAMM</name>
<accession>A0A5S3YK10</accession>